<dbReference type="GO" id="GO:0005886">
    <property type="term" value="C:plasma membrane"/>
    <property type="evidence" value="ECO:0007669"/>
    <property type="project" value="InterPro"/>
</dbReference>
<comment type="similarity">
    <text evidence="1">Belongs to the band 7/mec-2 family.</text>
</comment>
<dbReference type="SUPFAM" id="SSF117892">
    <property type="entry name" value="Band 7/SPFH domain"/>
    <property type="match status" value="1"/>
</dbReference>
<dbReference type="InterPro" id="IPR043202">
    <property type="entry name" value="Band-7_stomatin-like"/>
</dbReference>
<comment type="caution">
    <text evidence="3">The sequence shown here is derived from an EMBL/GenBank/DDBJ whole genome shotgun (WGS) entry which is preliminary data.</text>
</comment>
<evidence type="ECO:0000259" key="2">
    <source>
        <dbReference type="SMART" id="SM00244"/>
    </source>
</evidence>
<evidence type="ECO:0000256" key="1">
    <source>
        <dbReference type="ARBA" id="ARBA00008164"/>
    </source>
</evidence>
<evidence type="ECO:0000313" key="4">
    <source>
        <dbReference type="Proteomes" id="UP000233781"/>
    </source>
</evidence>
<proteinExistence type="inferred from homology"/>
<dbReference type="InterPro" id="IPR001107">
    <property type="entry name" value="Band_7"/>
</dbReference>
<dbReference type="PRINTS" id="PR00721">
    <property type="entry name" value="STOMATIN"/>
</dbReference>
<feature type="domain" description="Band 7" evidence="2">
    <location>
        <begin position="2"/>
        <end position="161"/>
    </location>
</feature>
<dbReference type="PANTHER" id="PTHR10264:SF83">
    <property type="entry name" value="BLL5629 PROTEIN"/>
    <property type="match status" value="1"/>
</dbReference>
<keyword evidence="4" id="KW-1185">Reference proteome</keyword>
<dbReference type="InterPro" id="IPR036013">
    <property type="entry name" value="Band_7/SPFH_dom_sf"/>
</dbReference>
<sequence>MSLFHLTVPTHQSVVEYRHGALLRVLGPGRHRRRRGVLRHAVDRRESLLALAPQEVLTADGVSVRVSATLRWAVVDPVAWLERSSDPGGTVYLAAQVALREALAGLGAEELGRRGAALPLGSLTAAVDAVAREVGIEVREVVVKDVVLPGELRSAALELVAARSRGAAQLEAARAESAALRSLANGARLLESHPALARIRLVQSAPPGSTVVLRLDGPDDVGTVAAGEG</sequence>
<dbReference type="RefSeq" id="WP_101396267.1">
    <property type="nucleotide sequence ID" value="NZ_PJNE01000001.1"/>
</dbReference>
<dbReference type="Proteomes" id="UP000233781">
    <property type="component" value="Unassembled WGS sequence"/>
</dbReference>
<accession>A0A2N3YM44</accession>
<organism evidence="3 4">
    <name type="scientific">Phycicoccus duodecadis</name>
    <dbReference type="NCBI Taxonomy" id="173053"/>
    <lineage>
        <taxon>Bacteria</taxon>
        <taxon>Bacillati</taxon>
        <taxon>Actinomycetota</taxon>
        <taxon>Actinomycetes</taxon>
        <taxon>Micrococcales</taxon>
        <taxon>Intrasporangiaceae</taxon>
        <taxon>Phycicoccus</taxon>
    </lineage>
</organism>
<protein>
    <submittedName>
        <fullName evidence="3">SPFH domain/Band 7 family protein</fullName>
    </submittedName>
</protein>
<dbReference type="EMBL" id="PJNE01000001">
    <property type="protein sequence ID" value="PKW27912.1"/>
    <property type="molecule type" value="Genomic_DNA"/>
</dbReference>
<dbReference type="AlphaFoldDB" id="A0A2N3YM44"/>
<name>A0A2N3YM44_9MICO</name>
<evidence type="ECO:0000313" key="3">
    <source>
        <dbReference type="EMBL" id="PKW27912.1"/>
    </source>
</evidence>
<gene>
    <name evidence="3" type="ORF">ATL31_2763</name>
</gene>
<dbReference type="Gene3D" id="3.30.479.30">
    <property type="entry name" value="Band 7 domain"/>
    <property type="match status" value="1"/>
</dbReference>
<dbReference type="Pfam" id="PF01145">
    <property type="entry name" value="Band_7"/>
    <property type="match status" value="1"/>
</dbReference>
<dbReference type="OrthoDB" id="3285280at2"/>
<dbReference type="InterPro" id="IPR001972">
    <property type="entry name" value="Stomatin_HflK_fam"/>
</dbReference>
<dbReference type="PANTHER" id="PTHR10264">
    <property type="entry name" value="BAND 7 PROTEIN-RELATED"/>
    <property type="match status" value="1"/>
</dbReference>
<reference evidence="3 4" key="1">
    <citation type="submission" date="2017-12" db="EMBL/GenBank/DDBJ databases">
        <title>Sequencing the genomes of 1000 Actinobacteria strains.</title>
        <authorList>
            <person name="Klenk H.-P."/>
        </authorList>
    </citation>
    <scope>NUCLEOTIDE SEQUENCE [LARGE SCALE GENOMIC DNA]</scope>
    <source>
        <strain evidence="3 4">DSM 12806</strain>
    </source>
</reference>
<dbReference type="SMART" id="SM00244">
    <property type="entry name" value="PHB"/>
    <property type="match status" value="1"/>
</dbReference>